<dbReference type="EMBL" id="JAFJYH010000289">
    <property type="protein sequence ID" value="KAG4413926.1"/>
    <property type="molecule type" value="Genomic_DNA"/>
</dbReference>
<dbReference type="PANTHER" id="PTHR21310">
    <property type="entry name" value="AMINOGLYCOSIDE PHOSPHOTRANSFERASE-RELATED-RELATED"/>
    <property type="match status" value="1"/>
</dbReference>
<dbReference type="AlphaFoldDB" id="A0A8H7T6L4"/>
<accession>A0A8H7T6L4</accession>
<protein>
    <submittedName>
        <fullName evidence="2">Uncharacterized protein</fullName>
    </submittedName>
</protein>
<feature type="compositionally biased region" description="Polar residues" evidence="1">
    <location>
        <begin position="1"/>
        <end position="10"/>
    </location>
</feature>
<feature type="region of interest" description="Disordered" evidence="1">
    <location>
        <begin position="1"/>
        <end position="22"/>
    </location>
</feature>
<sequence length="325" mass="36068">MSNSKFSTAAPQLGSGAWTNAPEYEEGGEHHLRATEFLAAINWEGLCKLASTHRGGIHCHISENYSLGNFNMVRALEFSDGTTWVARPRLPDLGVVSESRGTLGFARVMESEVAIMKFLRSAGKEFNLTEEFPTKSSLQSSIPVPKVLHYDPIPHNDIGAPYLLMSYINGPCASEQCLKMASPVGQFGNFIQDSNFRRQMAEIQDGDAFVVGPDSQTGLGPWDNEMDYYRALSHNSVAVANDEAEPEVKDAESFKEIPKLFERLMKILFSKAPQQKDHHLSLSLLRGSFLGEDVTYSRLTAAEPSDSHLCRMAHPQSTIFQSRQH</sequence>
<gene>
    <name evidence="2" type="ORF">IFR04_012941</name>
</gene>
<dbReference type="InterPro" id="IPR051678">
    <property type="entry name" value="AGP_Transferase"/>
</dbReference>
<organism evidence="2 3">
    <name type="scientific">Cadophora malorum</name>
    <dbReference type="NCBI Taxonomy" id="108018"/>
    <lineage>
        <taxon>Eukaryota</taxon>
        <taxon>Fungi</taxon>
        <taxon>Dikarya</taxon>
        <taxon>Ascomycota</taxon>
        <taxon>Pezizomycotina</taxon>
        <taxon>Leotiomycetes</taxon>
        <taxon>Helotiales</taxon>
        <taxon>Ploettnerulaceae</taxon>
        <taxon>Cadophora</taxon>
    </lineage>
</organism>
<dbReference type="SUPFAM" id="SSF56112">
    <property type="entry name" value="Protein kinase-like (PK-like)"/>
    <property type="match status" value="1"/>
</dbReference>
<dbReference type="OrthoDB" id="10003767at2759"/>
<dbReference type="PANTHER" id="PTHR21310:SF15">
    <property type="entry name" value="AMINOGLYCOSIDE PHOSPHOTRANSFERASE DOMAIN-CONTAINING PROTEIN"/>
    <property type="match status" value="1"/>
</dbReference>
<evidence type="ECO:0000256" key="1">
    <source>
        <dbReference type="SAM" id="MobiDB-lite"/>
    </source>
</evidence>
<reference evidence="2" key="1">
    <citation type="submission" date="2021-02" db="EMBL/GenBank/DDBJ databases">
        <title>Genome sequence Cadophora malorum strain M34.</title>
        <authorList>
            <person name="Stefanovic E."/>
            <person name="Vu D."/>
            <person name="Scully C."/>
            <person name="Dijksterhuis J."/>
            <person name="Roader J."/>
            <person name="Houbraken J."/>
        </authorList>
    </citation>
    <scope>NUCLEOTIDE SEQUENCE</scope>
    <source>
        <strain evidence="2">M34</strain>
    </source>
</reference>
<proteinExistence type="predicted"/>
<evidence type="ECO:0000313" key="2">
    <source>
        <dbReference type="EMBL" id="KAG4413926.1"/>
    </source>
</evidence>
<keyword evidence="3" id="KW-1185">Reference proteome</keyword>
<evidence type="ECO:0000313" key="3">
    <source>
        <dbReference type="Proteomes" id="UP000664132"/>
    </source>
</evidence>
<name>A0A8H7T6L4_9HELO</name>
<dbReference type="Proteomes" id="UP000664132">
    <property type="component" value="Unassembled WGS sequence"/>
</dbReference>
<comment type="caution">
    <text evidence="2">The sequence shown here is derived from an EMBL/GenBank/DDBJ whole genome shotgun (WGS) entry which is preliminary data.</text>
</comment>
<dbReference type="InterPro" id="IPR011009">
    <property type="entry name" value="Kinase-like_dom_sf"/>
</dbReference>